<dbReference type="PANTHER" id="PTHR34399:SF6">
    <property type="entry name" value="AVIDIN-LIKE"/>
    <property type="match status" value="1"/>
</dbReference>
<dbReference type="HOGENOM" id="CLU_1832482_0_0_1"/>
<comment type="similarity">
    <text evidence="2">Belongs to the avidin/streptavidin family.</text>
</comment>
<sequence length="158" mass="17521">MTNKFDFNTLAGDWHNQLGSKVHFVTDPNGGITGKYNSAVGRAEDFYVLTGRFDANPPLDEGVSVGWTVNWRNFINGKENNSHSTTTWSGQYYDKSTGVERIVTTWLLTQSTTTNDSWDSTNVGNDTFVRDKPSAAEIAKAKALSFGSPHPEELLARR</sequence>
<dbReference type="EMBL" id="KL142389">
    <property type="protein sequence ID" value="KDR72421.1"/>
    <property type="molecule type" value="Genomic_DNA"/>
</dbReference>
<accession>A0A067SNE5</accession>
<comment type="subcellular location">
    <subcellularLocation>
        <location evidence="1">Secreted</location>
    </subcellularLocation>
</comment>
<dbReference type="Gene3D" id="2.40.128.30">
    <property type="entry name" value="Avidin-like"/>
    <property type="match status" value="1"/>
</dbReference>
<evidence type="ECO:0000256" key="1">
    <source>
        <dbReference type="ARBA" id="ARBA00004613"/>
    </source>
</evidence>
<dbReference type="SUPFAM" id="SSF50876">
    <property type="entry name" value="Avidin/streptavidin"/>
    <property type="match status" value="1"/>
</dbReference>
<evidence type="ECO:0000256" key="5">
    <source>
        <dbReference type="ARBA" id="ARBA00023267"/>
    </source>
</evidence>
<name>A0A067SNE5_GALM3</name>
<reference evidence="7" key="1">
    <citation type="journal article" date="2014" name="Proc. Natl. Acad. Sci. U.S.A.">
        <title>Extensive sampling of basidiomycete genomes demonstrates inadequacy of the white-rot/brown-rot paradigm for wood decay fungi.</title>
        <authorList>
            <person name="Riley R."/>
            <person name="Salamov A.A."/>
            <person name="Brown D.W."/>
            <person name="Nagy L.G."/>
            <person name="Floudas D."/>
            <person name="Held B.W."/>
            <person name="Levasseur A."/>
            <person name="Lombard V."/>
            <person name="Morin E."/>
            <person name="Otillar R."/>
            <person name="Lindquist E.A."/>
            <person name="Sun H."/>
            <person name="LaButti K.M."/>
            <person name="Schmutz J."/>
            <person name="Jabbour D."/>
            <person name="Luo H."/>
            <person name="Baker S.E."/>
            <person name="Pisabarro A.G."/>
            <person name="Walton J.D."/>
            <person name="Blanchette R.A."/>
            <person name="Henrissat B."/>
            <person name="Martin F."/>
            <person name="Cullen D."/>
            <person name="Hibbett D.S."/>
            <person name="Grigoriev I.V."/>
        </authorList>
    </citation>
    <scope>NUCLEOTIDE SEQUENCE [LARGE SCALE GENOMIC DNA]</scope>
    <source>
        <strain evidence="7">CBS 339.88</strain>
    </source>
</reference>
<keyword evidence="5" id="KW-0092">Biotin</keyword>
<evidence type="ECO:0000313" key="6">
    <source>
        <dbReference type="EMBL" id="KDR72421.1"/>
    </source>
</evidence>
<keyword evidence="4" id="KW-0732">Signal</keyword>
<dbReference type="PROSITE" id="PS51326">
    <property type="entry name" value="AVIDIN_2"/>
    <property type="match status" value="1"/>
</dbReference>
<evidence type="ECO:0000256" key="2">
    <source>
        <dbReference type="ARBA" id="ARBA00006297"/>
    </source>
</evidence>
<dbReference type="GO" id="GO:0005576">
    <property type="term" value="C:extracellular region"/>
    <property type="evidence" value="ECO:0007669"/>
    <property type="project" value="UniProtKB-SubCell"/>
</dbReference>
<dbReference type="AlphaFoldDB" id="A0A067SNE5"/>
<dbReference type="InterPro" id="IPR005468">
    <property type="entry name" value="Avidin/str"/>
</dbReference>
<dbReference type="InterPro" id="IPR036896">
    <property type="entry name" value="Avidin-like_sf"/>
</dbReference>
<dbReference type="InterPro" id="IPR051764">
    <property type="entry name" value="Avidin/Streptavidin-rel"/>
</dbReference>
<evidence type="ECO:0000256" key="3">
    <source>
        <dbReference type="ARBA" id="ARBA00022525"/>
    </source>
</evidence>
<dbReference type="GO" id="GO:0009374">
    <property type="term" value="F:biotin binding"/>
    <property type="evidence" value="ECO:0007669"/>
    <property type="project" value="InterPro"/>
</dbReference>
<evidence type="ECO:0000313" key="7">
    <source>
        <dbReference type="Proteomes" id="UP000027222"/>
    </source>
</evidence>
<keyword evidence="3" id="KW-0964">Secreted</keyword>
<dbReference type="PRINTS" id="PR00709">
    <property type="entry name" value="AVIDIN"/>
</dbReference>
<dbReference type="Proteomes" id="UP000027222">
    <property type="component" value="Unassembled WGS sequence"/>
</dbReference>
<keyword evidence="7" id="KW-1185">Reference proteome</keyword>
<proteinExistence type="inferred from homology"/>
<protein>
    <submittedName>
        <fullName evidence="6">Uncharacterized protein</fullName>
    </submittedName>
</protein>
<dbReference type="InterPro" id="IPR005469">
    <property type="entry name" value="Avidin"/>
</dbReference>
<dbReference type="OrthoDB" id="2821340at2759"/>
<dbReference type="Pfam" id="PF01382">
    <property type="entry name" value="Avidin"/>
    <property type="match status" value="1"/>
</dbReference>
<evidence type="ECO:0000256" key="4">
    <source>
        <dbReference type="ARBA" id="ARBA00022729"/>
    </source>
</evidence>
<gene>
    <name evidence="6" type="ORF">GALMADRAFT_253228</name>
</gene>
<organism evidence="6 7">
    <name type="scientific">Galerina marginata (strain CBS 339.88)</name>
    <dbReference type="NCBI Taxonomy" id="685588"/>
    <lineage>
        <taxon>Eukaryota</taxon>
        <taxon>Fungi</taxon>
        <taxon>Dikarya</taxon>
        <taxon>Basidiomycota</taxon>
        <taxon>Agaricomycotina</taxon>
        <taxon>Agaricomycetes</taxon>
        <taxon>Agaricomycetidae</taxon>
        <taxon>Agaricales</taxon>
        <taxon>Agaricineae</taxon>
        <taxon>Strophariaceae</taxon>
        <taxon>Galerina</taxon>
    </lineage>
</organism>
<dbReference type="PANTHER" id="PTHR34399">
    <property type="entry name" value="AVIDIN-RELATED"/>
    <property type="match status" value="1"/>
</dbReference>